<protein>
    <submittedName>
        <fullName evidence="2">Uncharacterized protein</fullName>
    </submittedName>
</protein>
<keyword evidence="3" id="KW-1185">Reference proteome</keyword>
<organism evidence="2 3">
    <name type="scientific">Puccinia sorghi</name>
    <dbReference type="NCBI Taxonomy" id="27349"/>
    <lineage>
        <taxon>Eukaryota</taxon>
        <taxon>Fungi</taxon>
        <taxon>Dikarya</taxon>
        <taxon>Basidiomycota</taxon>
        <taxon>Pucciniomycotina</taxon>
        <taxon>Pucciniomycetes</taxon>
        <taxon>Pucciniales</taxon>
        <taxon>Pucciniaceae</taxon>
        <taxon>Puccinia</taxon>
    </lineage>
</organism>
<dbReference type="AlphaFoldDB" id="A0A0L6UIB1"/>
<dbReference type="EMBL" id="LAVV01011018">
    <property type="protein sequence ID" value="KNZ48294.1"/>
    <property type="molecule type" value="Genomic_DNA"/>
</dbReference>
<name>A0A0L6UIB1_9BASI</name>
<keyword evidence="1" id="KW-1133">Transmembrane helix</keyword>
<comment type="caution">
    <text evidence="2">The sequence shown here is derived from an EMBL/GenBank/DDBJ whole genome shotgun (WGS) entry which is preliminary data.</text>
</comment>
<feature type="transmembrane region" description="Helical" evidence="1">
    <location>
        <begin position="185"/>
        <end position="207"/>
    </location>
</feature>
<proteinExistence type="predicted"/>
<keyword evidence="1" id="KW-0812">Transmembrane</keyword>
<gene>
    <name evidence="2" type="ORF">VP01_576g3</name>
</gene>
<dbReference type="VEuPathDB" id="FungiDB:VP01_576g3"/>
<evidence type="ECO:0000313" key="2">
    <source>
        <dbReference type="EMBL" id="KNZ48294.1"/>
    </source>
</evidence>
<reference evidence="2 3" key="1">
    <citation type="submission" date="2015-08" db="EMBL/GenBank/DDBJ databases">
        <title>Next Generation Sequencing and Analysis of the Genome of Puccinia sorghi L Schw, the Causal Agent of Maize Common Rust.</title>
        <authorList>
            <person name="Rochi L."/>
            <person name="Burguener G."/>
            <person name="Darino M."/>
            <person name="Turjanski A."/>
            <person name="Kreff E."/>
            <person name="Dieguez M.J."/>
            <person name="Sacco F."/>
        </authorList>
    </citation>
    <scope>NUCLEOTIDE SEQUENCE [LARGE SCALE GENOMIC DNA]</scope>
    <source>
        <strain evidence="2 3">RO10H11247</strain>
    </source>
</reference>
<feature type="transmembrane region" description="Helical" evidence="1">
    <location>
        <begin position="142"/>
        <end position="165"/>
    </location>
</feature>
<evidence type="ECO:0000313" key="3">
    <source>
        <dbReference type="Proteomes" id="UP000037035"/>
    </source>
</evidence>
<accession>A0A0L6UIB1</accession>
<evidence type="ECO:0000256" key="1">
    <source>
        <dbReference type="SAM" id="Phobius"/>
    </source>
</evidence>
<feature type="transmembrane region" description="Helical" evidence="1">
    <location>
        <begin position="325"/>
        <end position="345"/>
    </location>
</feature>
<keyword evidence="1" id="KW-0472">Membrane</keyword>
<dbReference type="Proteomes" id="UP000037035">
    <property type="component" value="Unassembled WGS sequence"/>
</dbReference>
<sequence>MWAHTHARAQLCIYSINIHPEPEIQTQLHKSIYINGGLPFASGDPYRARNRSPIPQGQQRCHWYNSCLGHFGKTNAHPIFTNLQPPGFGVAGPPFDPRPIHKLELLKAQPGRGEDARVGRTFNLGGSYVKDPLFYVHTLFTYFMYIFATQSTEIIIFMIIIVKLHEESISEILLQDLTLLKKITYYIYLYAGFWILWSCQGGMHPCICVKEKPHGFMSDWEVNTANTKKFVFQGSLSFHYLGALINQQKYGCTVDLVFHAQTQFFKEFSRDQMKFVMLFYLLHSQWLITQWFNEFMVEFDNSLPFGDVRFCFCIVPNVQNVMGFGFIYISFIHIDCCCGVWFLIFNGSNIFSNL</sequence>